<accession>A0A840NP48</accession>
<gene>
    <name evidence="1" type="ORF">BJ969_003115</name>
</gene>
<dbReference type="Proteomes" id="UP000580474">
    <property type="component" value="Unassembled WGS sequence"/>
</dbReference>
<sequence length="125" mass="13006">MTEFSGVCPPRAGGYVICLDCAFVSGIAEQAAAYVPEQLAERTTEIPAVPSEEFADSGAVVVGPWASVTPGRHRADGPTREIPRVPAHIRTSPSWSRTNVGVEAPDSWYLPGTSAPAVEGIASAA</sequence>
<keyword evidence="2" id="KW-1185">Reference proteome</keyword>
<protein>
    <submittedName>
        <fullName evidence="1">Uncharacterized protein</fullName>
    </submittedName>
</protein>
<dbReference type="EMBL" id="JACHIV010000001">
    <property type="protein sequence ID" value="MBB5070027.1"/>
    <property type="molecule type" value="Genomic_DNA"/>
</dbReference>
<organism evidence="1 2">
    <name type="scientific">Saccharopolyspora gloriosae</name>
    <dbReference type="NCBI Taxonomy" id="455344"/>
    <lineage>
        <taxon>Bacteria</taxon>
        <taxon>Bacillati</taxon>
        <taxon>Actinomycetota</taxon>
        <taxon>Actinomycetes</taxon>
        <taxon>Pseudonocardiales</taxon>
        <taxon>Pseudonocardiaceae</taxon>
        <taxon>Saccharopolyspora</taxon>
    </lineage>
</organism>
<dbReference type="AlphaFoldDB" id="A0A840NP48"/>
<reference evidence="1 2" key="1">
    <citation type="submission" date="2020-08" db="EMBL/GenBank/DDBJ databases">
        <title>Sequencing the genomes of 1000 actinobacteria strains.</title>
        <authorList>
            <person name="Klenk H.-P."/>
        </authorList>
    </citation>
    <scope>NUCLEOTIDE SEQUENCE [LARGE SCALE GENOMIC DNA]</scope>
    <source>
        <strain evidence="1 2">DSM 45582</strain>
    </source>
</reference>
<dbReference type="RefSeq" id="WP_184479621.1">
    <property type="nucleotide sequence ID" value="NZ_JACHIV010000001.1"/>
</dbReference>
<comment type="caution">
    <text evidence="1">The sequence shown here is derived from an EMBL/GenBank/DDBJ whole genome shotgun (WGS) entry which is preliminary data.</text>
</comment>
<proteinExistence type="predicted"/>
<name>A0A840NP48_9PSEU</name>
<evidence type="ECO:0000313" key="2">
    <source>
        <dbReference type="Proteomes" id="UP000580474"/>
    </source>
</evidence>
<evidence type="ECO:0000313" key="1">
    <source>
        <dbReference type="EMBL" id="MBB5070027.1"/>
    </source>
</evidence>